<sequence>MASSTHSSRKEGKKTTIITVPHYGAETAGMRLSKEHIEGGAAERPTRVGKMNGEKSPTFYSTRLAHAVGRPRAVSTPFSPSIALLSGHFPRQSHSPCLLRVLRTRGPRESASPCVRMGVGCKGEAMSNSMDTNHGALPHVTAEKKENWKACC</sequence>
<protein>
    <submittedName>
        <fullName evidence="2">Uncharacterized protein</fullName>
    </submittedName>
</protein>
<organism evidence="2">
    <name type="scientific">Trypanosoma vivax (strain Y486)</name>
    <dbReference type="NCBI Taxonomy" id="1055687"/>
    <lineage>
        <taxon>Eukaryota</taxon>
        <taxon>Discoba</taxon>
        <taxon>Euglenozoa</taxon>
        <taxon>Kinetoplastea</taxon>
        <taxon>Metakinetoplastina</taxon>
        <taxon>Trypanosomatida</taxon>
        <taxon>Trypanosomatidae</taxon>
        <taxon>Trypanosoma</taxon>
        <taxon>Duttonella</taxon>
    </lineage>
</organism>
<proteinExistence type="predicted"/>
<evidence type="ECO:0000256" key="1">
    <source>
        <dbReference type="SAM" id="MobiDB-lite"/>
    </source>
</evidence>
<evidence type="ECO:0000313" key="2">
    <source>
        <dbReference type="EMBL" id="CCC49344.1"/>
    </source>
</evidence>
<feature type="region of interest" description="Disordered" evidence="1">
    <location>
        <begin position="38"/>
        <end position="57"/>
    </location>
</feature>
<name>G0TZE1_TRYVY</name>
<dbReference type="EMBL" id="HE573023">
    <property type="protein sequence ID" value="CCC49344.1"/>
    <property type="molecule type" value="Genomic_DNA"/>
</dbReference>
<reference evidence="2" key="1">
    <citation type="journal article" date="2012" name="Proc. Natl. Acad. Sci. U.S.A.">
        <title>Antigenic diversity is generated by distinct evolutionary mechanisms in African trypanosome species.</title>
        <authorList>
            <person name="Jackson A.P."/>
            <person name="Berry A."/>
            <person name="Aslett M."/>
            <person name="Allison H.C."/>
            <person name="Burton P."/>
            <person name="Vavrova-Anderson J."/>
            <person name="Brown R."/>
            <person name="Browne H."/>
            <person name="Corton N."/>
            <person name="Hauser H."/>
            <person name="Gamble J."/>
            <person name="Gilderthorp R."/>
            <person name="Marcello L."/>
            <person name="McQuillan J."/>
            <person name="Otto T.D."/>
            <person name="Quail M.A."/>
            <person name="Sanders M.J."/>
            <person name="van Tonder A."/>
            <person name="Ginger M.L."/>
            <person name="Field M.C."/>
            <person name="Barry J.D."/>
            <person name="Hertz-Fowler C."/>
            <person name="Berriman M."/>
        </authorList>
    </citation>
    <scope>NUCLEOTIDE SEQUENCE</scope>
    <source>
        <strain evidence="2">Y486</strain>
    </source>
</reference>
<accession>G0TZE1</accession>
<dbReference type="AlphaFoldDB" id="G0TZE1"/>
<gene>
    <name evidence="2" type="ORF">TVY486_0706590</name>
</gene>